<dbReference type="InterPro" id="IPR045584">
    <property type="entry name" value="Pilin-like"/>
</dbReference>
<keyword evidence="4" id="KW-0488">Methylation</keyword>
<sequence length="178" mass="19708">MHPISRHMRGMTLLELLVIIVIVGLLTTQGVPAMGHVLRDQRLQAASHTLYQALYYARSEAIRQGVPVMMVSDSDGWEQGWRIFADRDDDGEQSPSEPTLRAGSAPPGGLRLHANQPLRRYVRYASNGYSIRASGSFQIGSFYLCTTKATTPARRIVLSRGGRVRIERLPDGDTACAR</sequence>
<proteinExistence type="inferred from homology"/>
<dbReference type="OrthoDB" id="5624462at2"/>
<evidence type="ECO:0000313" key="14">
    <source>
        <dbReference type="Proteomes" id="UP000219023"/>
    </source>
</evidence>
<dbReference type="Gene3D" id="3.55.40.10">
    <property type="entry name" value="minor pseudopilin epsh domain"/>
    <property type="match status" value="1"/>
</dbReference>
<dbReference type="GO" id="GO:0015628">
    <property type="term" value="P:protein secretion by the type II secretion system"/>
    <property type="evidence" value="ECO:0007669"/>
    <property type="project" value="InterPro"/>
</dbReference>
<gene>
    <name evidence="13" type="ORF">SAMN05421509_11112</name>
</gene>
<dbReference type="Proteomes" id="UP000219023">
    <property type="component" value="Unassembled WGS sequence"/>
</dbReference>
<evidence type="ECO:0000256" key="10">
    <source>
        <dbReference type="ARBA" id="ARBA00030775"/>
    </source>
</evidence>
<evidence type="ECO:0000256" key="8">
    <source>
        <dbReference type="ARBA" id="ARBA00023136"/>
    </source>
</evidence>
<dbReference type="InterPro" id="IPR012902">
    <property type="entry name" value="N_methyl_site"/>
</dbReference>
<accession>A0A285VUU9</accession>
<evidence type="ECO:0000256" key="2">
    <source>
        <dbReference type="ARBA" id="ARBA00021549"/>
    </source>
</evidence>
<dbReference type="GO" id="GO:0015627">
    <property type="term" value="C:type II protein secretion system complex"/>
    <property type="evidence" value="ECO:0007669"/>
    <property type="project" value="InterPro"/>
</dbReference>
<evidence type="ECO:0000256" key="3">
    <source>
        <dbReference type="ARBA" id="ARBA00022475"/>
    </source>
</evidence>
<organism evidence="13 14">
    <name type="scientific">Chromohalobacter canadensis</name>
    <dbReference type="NCBI Taxonomy" id="141389"/>
    <lineage>
        <taxon>Bacteria</taxon>
        <taxon>Pseudomonadati</taxon>
        <taxon>Pseudomonadota</taxon>
        <taxon>Gammaproteobacteria</taxon>
        <taxon>Oceanospirillales</taxon>
        <taxon>Halomonadaceae</taxon>
        <taxon>Chromohalobacter</taxon>
    </lineage>
</organism>
<evidence type="ECO:0000313" key="13">
    <source>
        <dbReference type="EMBL" id="SOC57829.1"/>
    </source>
</evidence>
<comment type="similarity">
    <text evidence="9">Belongs to the GSP H family.</text>
</comment>
<keyword evidence="8" id="KW-0472">Membrane</keyword>
<keyword evidence="3" id="KW-1003">Cell membrane</keyword>
<dbReference type="AlphaFoldDB" id="A0A285VUU9"/>
<dbReference type="SUPFAM" id="SSF54523">
    <property type="entry name" value="Pili subunits"/>
    <property type="match status" value="1"/>
</dbReference>
<comment type="subcellular location">
    <subcellularLocation>
        <location evidence="1">Cell inner membrane</location>
        <topology evidence="1">Single-pass membrane protein</topology>
    </subcellularLocation>
</comment>
<evidence type="ECO:0000256" key="9">
    <source>
        <dbReference type="ARBA" id="ARBA00025772"/>
    </source>
</evidence>
<keyword evidence="6" id="KW-0812">Transmembrane</keyword>
<name>A0A285VUU9_9GAMM</name>
<evidence type="ECO:0000256" key="6">
    <source>
        <dbReference type="ARBA" id="ARBA00022692"/>
    </source>
</evidence>
<evidence type="ECO:0000256" key="4">
    <source>
        <dbReference type="ARBA" id="ARBA00022481"/>
    </source>
</evidence>
<evidence type="ECO:0000259" key="12">
    <source>
        <dbReference type="Pfam" id="PF12019"/>
    </source>
</evidence>
<dbReference type="EMBL" id="OBQJ01000011">
    <property type="protein sequence ID" value="SOC57829.1"/>
    <property type="molecule type" value="Genomic_DNA"/>
</dbReference>
<reference evidence="13 14" key="1">
    <citation type="submission" date="2017-08" db="EMBL/GenBank/DDBJ databases">
        <authorList>
            <person name="de Groot N.N."/>
        </authorList>
    </citation>
    <scope>NUCLEOTIDE SEQUENCE [LARGE SCALE GENOMIC DNA]</scope>
    <source>
        <strain evidence="13 14">USBA 855</strain>
    </source>
</reference>
<dbReference type="InterPro" id="IPR022346">
    <property type="entry name" value="T2SS_GspH"/>
</dbReference>
<evidence type="ECO:0000256" key="11">
    <source>
        <dbReference type="SAM" id="MobiDB-lite"/>
    </source>
</evidence>
<feature type="region of interest" description="Disordered" evidence="11">
    <location>
        <begin position="87"/>
        <end position="109"/>
    </location>
</feature>
<evidence type="ECO:0000256" key="5">
    <source>
        <dbReference type="ARBA" id="ARBA00022519"/>
    </source>
</evidence>
<protein>
    <recommendedName>
        <fullName evidence="2">Type II secretion system protein H</fullName>
    </recommendedName>
    <alternativeName>
        <fullName evidence="10">General secretion pathway protein H</fullName>
    </alternativeName>
</protein>
<dbReference type="Pfam" id="PF07963">
    <property type="entry name" value="N_methyl"/>
    <property type="match status" value="1"/>
</dbReference>
<dbReference type="Pfam" id="PF12019">
    <property type="entry name" value="GspH"/>
    <property type="match status" value="1"/>
</dbReference>
<evidence type="ECO:0000256" key="7">
    <source>
        <dbReference type="ARBA" id="ARBA00022989"/>
    </source>
</evidence>
<evidence type="ECO:0000256" key="1">
    <source>
        <dbReference type="ARBA" id="ARBA00004377"/>
    </source>
</evidence>
<keyword evidence="7" id="KW-1133">Transmembrane helix</keyword>
<dbReference type="GO" id="GO:0005886">
    <property type="term" value="C:plasma membrane"/>
    <property type="evidence" value="ECO:0007669"/>
    <property type="project" value="UniProtKB-SubCell"/>
</dbReference>
<keyword evidence="5" id="KW-0997">Cell inner membrane</keyword>
<feature type="domain" description="General secretion pathway GspH" evidence="12">
    <location>
        <begin position="47"/>
        <end position="162"/>
    </location>
</feature>